<dbReference type="PANTHER" id="PTHR43214:SF41">
    <property type="entry name" value="NITRATE_NITRITE RESPONSE REGULATOR PROTEIN NARP"/>
    <property type="match status" value="1"/>
</dbReference>
<keyword evidence="4" id="KW-0804">Transcription</keyword>
<dbReference type="InterPro" id="IPR011006">
    <property type="entry name" value="CheY-like_superfamily"/>
</dbReference>
<evidence type="ECO:0000313" key="8">
    <source>
        <dbReference type="EMBL" id="SDL36794.1"/>
    </source>
</evidence>
<feature type="domain" description="HTH luxR-type" evidence="6">
    <location>
        <begin position="148"/>
        <end position="213"/>
    </location>
</feature>
<protein>
    <submittedName>
        <fullName evidence="8">Two component transcriptional regulator, LuxR family</fullName>
    </submittedName>
</protein>
<keyword evidence="9" id="KW-1185">Reference proteome</keyword>
<feature type="domain" description="Response regulatory" evidence="7">
    <location>
        <begin position="6"/>
        <end position="122"/>
    </location>
</feature>
<name>A0A1G9JI59_9BACT</name>
<dbReference type="Gene3D" id="3.40.50.2300">
    <property type="match status" value="1"/>
</dbReference>
<feature type="modified residue" description="4-aspartylphosphate" evidence="5">
    <location>
        <position position="57"/>
    </location>
</feature>
<dbReference type="CDD" id="cd06170">
    <property type="entry name" value="LuxR_C_like"/>
    <property type="match status" value="1"/>
</dbReference>
<dbReference type="InterPro" id="IPR001789">
    <property type="entry name" value="Sig_transdc_resp-reg_receiver"/>
</dbReference>
<organism evidence="8 9">
    <name type="scientific">Maridesulfovibrio ferrireducens</name>
    <dbReference type="NCBI Taxonomy" id="246191"/>
    <lineage>
        <taxon>Bacteria</taxon>
        <taxon>Pseudomonadati</taxon>
        <taxon>Thermodesulfobacteriota</taxon>
        <taxon>Desulfovibrionia</taxon>
        <taxon>Desulfovibrionales</taxon>
        <taxon>Desulfovibrionaceae</taxon>
        <taxon>Maridesulfovibrio</taxon>
    </lineage>
</organism>
<dbReference type="STRING" id="246191.SAMN05660337_2791"/>
<evidence type="ECO:0000256" key="4">
    <source>
        <dbReference type="ARBA" id="ARBA00023163"/>
    </source>
</evidence>
<gene>
    <name evidence="8" type="ORF">SAMN05660337_2791</name>
</gene>
<dbReference type="CDD" id="cd17535">
    <property type="entry name" value="REC_NarL-like"/>
    <property type="match status" value="1"/>
</dbReference>
<evidence type="ECO:0000313" key="9">
    <source>
        <dbReference type="Proteomes" id="UP000199053"/>
    </source>
</evidence>
<accession>A0A1G9JI59</accession>
<dbReference type="GO" id="GO:0000160">
    <property type="term" value="P:phosphorelay signal transduction system"/>
    <property type="evidence" value="ECO:0007669"/>
    <property type="project" value="InterPro"/>
</dbReference>
<keyword evidence="3" id="KW-0238">DNA-binding</keyword>
<dbReference type="GO" id="GO:0006355">
    <property type="term" value="P:regulation of DNA-templated transcription"/>
    <property type="evidence" value="ECO:0007669"/>
    <property type="project" value="InterPro"/>
</dbReference>
<dbReference type="Proteomes" id="UP000199053">
    <property type="component" value="Unassembled WGS sequence"/>
</dbReference>
<dbReference type="Pfam" id="PF00072">
    <property type="entry name" value="Response_reg"/>
    <property type="match status" value="1"/>
</dbReference>
<dbReference type="InterPro" id="IPR016032">
    <property type="entry name" value="Sig_transdc_resp-reg_C-effctor"/>
</dbReference>
<dbReference type="InterPro" id="IPR058245">
    <property type="entry name" value="NreC/VraR/RcsB-like_REC"/>
</dbReference>
<dbReference type="PROSITE" id="PS50043">
    <property type="entry name" value="HTH_LUXR_2"/>
    <property type="match status" value="1"/>
</dbReference>
<sequence length="219" mass="24017">MPNLVGIIIVDDHALVREGLKNILKAQDGINVLGMAENGLEAVRLCKRLNPDVVLMDLSMPVKSGVQAIQELTKDDGRIKLLALTAHVDAEHVFLALDAGACGYVLKNSTSEELVMAIRTVMEGKVYLAPGISAEVAKGFLQKGRGESCDKLDALTKREREVLKNILAGYKNREIADILIISVKTVEKHRANLMKKLGLRSLTELRAYGEELSSRDIFL</sequence>
<dbReference type="PRINTS" id="PR00038">
    <property type="entry name" value="HTHLUXR"/>
</dbReference>
<dbReference type="RefSeq" id="WP_092162152.1">
    <property type="nucleotide sequence ID" value="NZ_FNGA01000004.1"/>
</dbReference>
<reference evidence="9" key="1">
    <citation type="submission" date="2016-10" db="EMBL/GenBank/DDBJ databases">
        <authorList>
            <person name="Varghese N."/>
            <person name="Submissions S."/>
        </authorList>
    </citation>
    <scope>NUCLEOTIDE SEQUENCE [LARGE SCALE GENOMIC DNA]</scope>
    <source>
        <strain evidence="9">DSM 16995</strain>
    </source>
</reference>
<evidence type="ECO:0000256" key="1">
    <source>
        <dbReference type="ARBA" id="ARBA00022553"/>
    </source>
</evidence>
<dbReference type="SUPFAM" id="SSF52172">
    <property type="entry name" value="CheY-like"/>
    <property type="match status" value="1"/>
</dbReference>
<keyword evidence="1 5" id="KW-0597">Phosphoprotein</keyword>
<dbReference type="AlphaFoldDB" id="A0A1G9JI59"/>
<dbReference type="SMART" id="SM00421">
    <property type="entry name" value="HTH_LUXR"/>
    <property type="match status" value="1"/>
</dbReference>
<dbReference type="InterPro" id="IPR039420">
    <property type="entry name" value="WalR-like"/>
</dbReference>
<dbReference type="GO" id="GO:0003677">
    <property type="term" value="F:DNA binding"/>
    <property type="evidence" value="ECO:0007669"/>
    <property type="project" value="UniProtKB-KW"/>
</dbReference>
<dbReference type="PANTHER" id="PTHR43214">
    <property type="entry name" value="TWO-COMPONENT RESPONSE REGULATOR"/>
    <property type="match status" value="1"/>
</dbReference>
<dbReference type="SMART" id="SM00448">
    <property type="entry name" value="REC"/>
    <property type="match status" value="1"/>
</dbReference>
<dbReference type="PROSITE" id="PS00622">
    <property type="entry name" value="HTH_LUXR_1"/>
    <property type="match status" value="1"/>
</dbReference>
<dbReference type="Pfam" id="PF00196">
    <property type="entry name" value="GerE"/>
    <property type="match status" value="1"/>
</dbReference>
<evidence type="ECO:0000256" key="2">
    <source>
        <dbReference type="ARBA" id="ARBA00023015"/>
    </source>
</evidence>
<evidence type="ECO:0000256" key="3">
    <source>
        <dbReference type="ARBA" id="ARBA00023125"/>
    </source>
</evidence>
<dbReference type="OrthoDB" id="9780312at2"/>
<evidence type="ECO:0000256" key="5">
    <source>
        <dbReference type="PROSITE-ProRule" id="PRU00169"/>
    </source>
</evidence>
<dbReference type="EMBL" id="FNGA01000004">
    <property type="protein sequence ID" value="SDL36794.1"/>
    <property type="molecule type" value="Genomic_DNA"/>
</dbReference>
<dbReference type="PROSITE" id="PS50110">
    <property type="entry name" value="RESPONSE_REGULATORY"/>
    <property type="match status" value="1"/>
</dbReference>
<proteinExistence type="predicted"/>
<keyword evidence="2" id="KW-0805">Transcription regulation</keyword>
<evidence type="ECO:0000259" key="6">
    <source>
        <dbReference type="PROSITE" id="PS50043"/>
    </source>
</evidence>
<dbReference type="SUPFAM" id="SSF46894">
    <property type="entry name" value="C-terminal effector domain of the bipartite response regulators"/>
    <property type="match status" value="1"/>
</dbReference>
<evidence type="ECO:0000259" key="7">
    <source>
        <dbReference type="PROSITE" id="PS50110"/>
    </source>
</evidence>
<dbReference type="InterPro" id="IPR000792">
    <property type="entry name" value="Tscrpt_reg_LuxR_C"/>
</dbReference>